<dbReference type="PIRSF" id="PIRSF017321">
    <property type="entry name" value="GWT1"/>
    <property type="match status" value="1"/>
</dbReference>
<feature type="transmembrane region" description="Helical" evidence="9">
    <location>
        <begin position="488"/>
        <end position="506"/>
    </location>
</feature>
<dbReference type="UniPathway" id="UPA00196"/>
<dbReference type="PANTHER" id="PTHR20661">
    <property type="entry name" value="PHOSPHATIDYLINOSITOL-GLYCAN BIOSYNTHESIS CLASS W PROTEIN"/>
    <property type="match status" value="1"/>
</dbReference>
<dbReference type="EC" id="2.3.-.-" evidence="9"/>
<feature type="transmembrane region" description="Helical" evidence="9">
    <location>
        <begin position="518"/>
        <end position="541"/>
    </location>
</feature>
<dbReference type="EMBL" id="DS022242">
    <property type="protein sequence ID" value="EWG36480.1"/>
    <property type="molecule type" value="Genomic_DNA"/>
</dbReference>
<dbReference type="AlphaFoldDB" id="W7LLV3"/>
<comment type="function">
    <text evidence="9">A acetyltransferase, which acetylates the inositol ring of phosphatidylinositol during biosynthesis of GPI-anchor.</text>
</comment>
<evidence type="ECO:0000256" key="8">
    <source>
        <dbReference type="ARBA" id="ARBA00023136"/>
    </source>
</evidence>
<feature type="transmembrane region" description="Helical" evidence="9">
    <location>
        <begin position="321"/>
        <end position="340"/>
    </location>
</feature>
<evidence type="ECO:0000313" key="11">
    <source>
        <dbReference type="Proteomes" id="UP000009096"/>
    </source>
</evidence>
<feature type="transmembrane region" description="Helical" evidence="9">
    <location>
        <begin position="129"/>
        <end position="147"/>
    </location>
</feature>
<comment type="pathway">
    <text evidence="3 9">Glycolipid biosynthesis; glycosylphosphatidylinositol-anchor biosynthesis.</text>
</comment>
<evidence type="ECO:0000256" key="7">
    <source>
        <dbReference type="ARBA" id="ARBA00022989"/>
    </source>
</evidence>
<comment type="function">
    <text evidence="1">Probable acetyltransferase, which acetylates the inositol ring of phosphatidylinositol during biosynthesis of GPI-anchor.</text>
</comment>
<feature type="transmembrane region" description="Helical" evidence="9">
    <location>
        <begin position="438"/>
        <end position="467"/>
    </location>
</feature>
<dbReference type="GO" id="GO:0006506">
    <property type="term" value="P:GPI anchor biosynthetic process"/>
    <property type="evidence" value="ECO:0007669"/>
    <property type="project" value="UniProtKB-UniPathway"/>
</dbReference>
<evidence type="ECO:0000256" key="6">
    <source>
        <dbReference type="ARBA" id="ARBA00022692"/>
    </source>
</evidence>
<dbReference type="VEuPathDB" id="FungiDB:FVEG_14678"/>
<dbReference type="Proteomes" id="UP000009096">
    <property type="component" value="Chromosome 1"/>
</dbReference>
<keyword evidence="8 9" id="KW-0472">Membrane</keyword>
<dbReference type="RefSeq" id="XP_018742671.1">
    <property type="nucleotide sequence ID" value="XM_018903632.1"/>
</dbReference>
<feature type="transmembrane region" description="Helical" evidence="9">
    <location>
        <begin position="360"/>
        <end position="380"/>
    </location>
</feature>
<feature type="transmembrane region" description="Helical" evidence="9">
    <location>
        <begin position="400"/>
        <end position="418"/>
    </location>
</feature>
<comment type="similarity">
    <text evidence="4 9">Belongs to the PIGW family.</text>
</comment>
<feature type="transmembrane region" description="Helical" evidence="9">
    <location>
        <begin position="296"/>
        <end position="314"/>
    </location>
</feature>
<keyword evidence="9" id="KW-0808">Transferase</keyword>
<dbReference type="KEGG" id="fvr:FVEG_14678"/>
<feature type="transmembrane region" description="Helical" evidence="9">
    <location>
        <begin position="74"/>
        <end position="91"/>
    </location>
</feature>
<keyword evidence="9" id="KW-0256">Endoplasmic reticulum</keyword>
<evidence type="ECO:0000256" key="3">
    <source>
        <dbReference type="ARBA" id="ARBA00004687"/>
    </source>
</evidence>
<dbReference type="PANTHER" id="PTHR20661:SF0">
    <property type="entry name" value="PHOSPHATIDYLINOSITOL-GLYCAN BIOSYNTHESIS CLASS W PROTEIN"/>
    <property type="match status" value="1"/>
</dbReference>
<dbReference type="Pfam" id="PF06423">
    <property type="entry name" value="GWT1"/>
    <property type="match status" value="1"/>
</dbReference>
<comment type="subcellular location">
    <subcellularLocation>
        <location evidence="2 9">Endoplasmic reticulum membrane</location>
        <topology evidence="2 9">Multi-pass membrane protein</topology>
    </subcellularLocation>
</comment>
<sequence>MLQRGNFKADFNIPCQLLQIYCLHRFFVPEPLHSPKLCAEACRHLLLAMSEPGSYKQRKEDFVSNLSGGSVAEINYVTSVAAVAIILWSVLQARQSFFEPYTVLAFAVDFLLNVGAILLSITLYSKSPLLLNLLLITPAVFIFVLPPQSADRKKKLKVPPNARSKENSGQLDVLSTKPFLTNFRGCMMIVTCVAILAVDFRLFPRRFAKVETWGTSLMDLGVGSFVFSAGLVAARPVLREKAIGRTTGRATPLSHRIVHSLRHSIPLLVLGLIRFLSVKGLDYAEHVTEYGVHWNFFFTLGFLPPFVAIFQSALKWIPSFAALSLLVGVTYQILLEATSLKAYVLTAPRTDLISMNREGIFSFIGYLAIFLAGQDTGMFVIPRNIPPKSTASPGAQRNTLLMTMAVWGGVWTGLYLLSTNYHYGFGLAVSRRMANLPYVLWVVAFNTLQLLGFAAIDTIFFPTFYNAQDAKTEKEAYMQATSRVIRAYNRNGLAIFLLANLLTGLVNMTVNTLDATPVLTMGILVAYTATITGVAVALDAYNISFKL</sequence>
<evidence type="ECO:0000313" key="10">
    <source>
        <dbReference type="EMBL" id="EWG36480.1"/>
    </source>
</evidence>
<dbReference type="GeneID" id="30071554"/>
<dbReference type="STRING" id="334819.W7LLV3"/>
<dbReference type="GO" id="GO:0032216">
    <property type="term" value="F:glucosaminyl-phosphatidylinositol O-acyltransferase activity"/>
    <property type="evidence" value="ECO:0007669"/>
    <property type="project" value="TreeGrafter"/>
</dbReference>
<keyword evidence="5 9" id="KW-0337">GPI-anchor biosynthesis</keyword>
<evidence type="ECO:0000256" key="5">
    <source>
        <dbReference type="ARBA" id="ARBA00022502"/>
    </source>
</evidence>
<reference evidence="10 11" key="1">
    <citation type="journal article" date="2010" name="Nature">
        <title>Comparative genomics reveals mobile pathogenicity chromosomes in Fusarium.</title>
        <authorList>
            <person name="Ma L.J."/>
            <person name="van der Does H.C."/>
            <person name="Borkovich K.A."/>
            <person name="Coleman J.J."/>
            <person name="Daboussi M.J."/>
            <person name="Di Pietro A."/>
            <person name="Dufresne M."/>
            <person name="Freitag M."/>
            <person name="Grabherr M."/>
            <person name="Henrissat B."/>
            <person name="Houterman P.M."/>
            <person name="Kang S."/>
            <person name="Shim W.B."/>
            <person name="Woloshuk C."/>
            <person name="Xie X."/>
            <person name="Xu J.R."/>
            <person name="Antoniw J."/>
            <person name="Baker S.E."/>
            <person name="Bluhm B.H."/>
            <person name="Breakspear A."/>
            <person name="Brown D.W."/>
            <person name="Butchko R.A."/>
            <person name="Chapman S."/>
            <person name="Coulson R."/>
            <person name="Coutinho P.M."/>
            <person name="Danchin E.G."/>
            <person name="Diener A."/>
            <person name="Gale L.R."/>
            <person name="Gardiner D.M."/>
            <person name="Goff S."/>
            <person name="Hammond-Kosack K.E."/>
            <person name="Hilburn K."/>
            <person name="Hua-Van A."/>
            <person name="Jonkers W."/>
            <person name="Kazan K."/>
            <person name="Kodira C.D."/>
            <person name="Koehrsen M."/>
            <person name="Kumar L."/>
            <person name="Lee Y.H."/>
            <person name="Li L."/>
            <person name="Manners J.M."/>
            <person name="Miranda-Saavedra D."/>
            <person name="Mukherjee M."/>
            <person name="Park G."/>
            <person name="Park J."/>
            <person name="Park S.Y."/>
            <person name="Proctor R.H."/>
            <person name="Regev A."/>
            <person name="Ruiz-Roldan M.C."/>
            <person name="Sain D."/>
            <person name="Sakthikumar S."/>
            <person name="Sykes S."/>
            <person name="Schwartz D.C."/>
            <person name="Turgeon B.G."/>
            <person name="Wapinski I."/>
            <person name="Yoder O."/>
            <person name="Young S."/>
            <person name="Zeng Q."/>
            <person name="Zhou S."/>
            <person name="Galagan J."/>
            <person name="Cuomo C.A."/>
            <person name="Kistler H.C."/>
            <person name="Rep M."/>
        </authorList>
    </citation>
    <scope>NUCLEOTIDE SEQUENCE [LARGE SCALE GENOMIC DNA]</scope>
    <source>
        <strain evidence="11">M3125 / FGSC 7600</strain>
    </source>
</reference>
<keyword evidence="9" id="KW-0012">Acyltransferase</keyword>
<feature type="transmembrane region" description="Helical" evidence="9">
    <location>
        <begin position="103"/>
        <end position="123"/>
    </location>
</feature>
<feature type="transmembrane region" description="Helical" evidence="9">
    <location>
        <begin position="185"/>
        <end position="204"/>
    </location>
</feature>
<dbReference type="EMBL" id="CM000578">
    <property type="protein sequence ID" value="EWG36480.1"/>
    <property type="molecule type" value="Genomic_DNA"/>
</dbReference>
<gene>
    <name evidence="10" type="ORF">FVEG_14678</name>
</gene>
<evidence type="ECO:0000256" key="1">
    <source>
        <dbReference type="ARBA" id="ARBA00002531"/>
    </source>
</evidence>
<dbReference type="GO" id="GO:0072659">
    <property type="term" value="P:protein localization to plasma membrane"/>
    <property type="evidence" value="ECO:0007669"/>
    <property type="project" value="TreeGrafter"/>
</dbReference>
<feature type="transmembrane region" description="Helical" evidence="9">
    <location>
        <begin position="259"/>
        <end position="276"/>
    </location>
</feature>
<dbReference type="InterPro" id="IPR009447">
    <property type="entry name" value="PIGW/GWT1"/>
</dbReference>
<evidence type="ECO:0000256" key="2">
    <source>
        <dbReference type="ARBA" id="ARBA00004477"/>
    </source>
</evidence>
<proteinExistence type="inferred from homology"/>
<accession>W7LLV3</accession>
<dbReference type="OrthoDB" id="15270at2759"/>
<protein>
    <recommendedName>
        <fullName evidence="9">GPI-anchored wall transfer protein</fullName>
        <ecNumber evidence="9">2.3.-.-</ecNumber>
    </recommendedName>
</protein>
<evidence type="ECO:0000256" key="4">
    <source>
        <dbReference type="ARBA" id="ARBA00007559"/>
    </source>
</evidence>
<evidence type="ECO:0000256" key="9">
    <source>
        <dbReference type="RuleBase" id="RU280819"/>
    </source>
</evidence>
<keyword evidence="6 9" id="KW-0812">Transmembrane</keyword>
<keyword evidence="7 9" id="KW-1133">Transmembrane helix</keyword>
<name>W7LLV3_GIBM7</name>
<feature type="transmembrane region" description="Helical" evidence="9">
    <location>
        <begin position="216"/>
        <end position="238"/>
    </location>
</feature>
<organism evidence="10 11">
    <name type="scientific">Gibberella moniliformis (strain M3125 / FGSC 7600)</name>
    <name type="common">Maize ear and stalk rot fungus</name>
    <name type="synonym">Fusarium verticillioides</name>
    <dbReference type="NCBI Taxonomy" id="334819"/>
    <lineage>
        <taxon>Eukaryota</taxon>
        <taxon>Fungi</taxon>
        <taxon>Dikarya</taxon>
        <taxon>Ascomycota</taxon>
        <taxon>Pezizomycotina</taxon>
        <taxon>Sordariomycetes</taxon>
        <taxon>Hypocreomycetidae</taxon>
        <taxon>Hypocreales</taxon>
        <taxon>Nectriaceae</taxon>
        <taxon>Fusarium</taxon>
        <taxon>Fusarium fujikuroi species complex</taxon>
    </lineage>
</organism>
<dbReference type="GO" id="GO:0005789">
    <property type="term" value="C:endoplasmic reticulum membrane"/>
    <property type="evidence" value="ECO:0007669"/>
    <property type="project" value="UniProtKB-SubCell"/>
</dbReference>
<keyword evidence="11" id="KW-1185">Reference proteome</keyword>